<reference evidence="3" key="1">
    <citation type="submission" date="2025-08" db="UniProtKB">
        <authorList>
            <consortium name="RefSeq"/>
        </authorList>
    </citation>
    <scope>IDENTIFICATION</scope>
</reference>
<evidence type="ECO:0000313" key="2">
    <source>
        <dbReference type="Proteomes" id="UP000695007"/>
    </source>
</evidence>
<dbReference type="Pfam" id="PF07898">
    <property type="entry name" value="DUF1676"/>
    <property type="match status" value="1"/>
</dbReference>
<keyword evidence="2" id="KW-1185">Reference proteome</keyword>
<keyword evidence="1" id="KW-0472">Membrane</keyword>
<dbReference type="AlphaFoldDB" id="A0AAJ7E2R8"/>
<keyword evidence="1" id="KW-0812">Transmembrane</keyword>
<sequence>MNIIKRFERMLKTANMESNQYYNLKRSDNSKWNDFLKQTINATVQLIKLFIDDVFTPILSTEEHKIYTPRFLDEIAEEIDVLENKKDSLFSRNRFKRILIPMLIVLKFFKLKLLIFLPIILGLVSFKKFLGFLAIVIPSVIGLLKLYKPVAQIYPPPIYLPSGVGFPLDHYKGSHGSIHDNGLLQYGSPDYLDQNKHISDNVNYGQKLAYQGYEDYQN</sequence>
<name>A0AAJ7E2R8_9HYME</name>
<dbReference type="CTD" id="40756"/>
<feature type="transmembrane region" description="Helical" evidence="1">
    <location>
        <begin position="129"/>
        <end position="147"/>
    </location>
</feature>
<dbReference type="GeneID" id="105368407"/>
<proteinExistence type="predicted"/>
<dbReference type="RefSeq" id="XP_011505719.1">
    <property type="nucleotide sequence ID" value="XM_011507417.1"/>
</dbReference>
<feature type="transmembrane region" description="Helical" evidence="1">
    <location>
        <begin position="98"/>
        <end position="123"/>
    </location>
</feature>
<dbReference type="InterPro" id="IPR012464">
    <property type="entry name" value="DUF1676"/>
</dbReference>
<evidence type="ECO:0000313" key="3">
    <source>
        <dbReference type="RefSeq" id="XP_011505719.1"/>
    </source>
</evidence>
<gene>
    <name evidence="3" type="primary">LOC105368407</name>
</gene>
<protein>
    <submittedName>
        <fullName evidence="3">Uncharacterized protein LOC105368407</fullName>
    </submittedName>
</protein>
<evidence type="ECO:0000256" key="1">
    <source>
        <dbReference type="SAM" id="Phobius"/>
    </source>
</evidence>
<keyword evidence="1" id="KW-1133">Transmembrane helix</keyword>
<organism evidence="2 3">
    <name type="scientific">Ceratosolen solmsi marchali</name>
    <dbReference type="NCBI Taxonomy" id="326594"/>
    <lineage>
        <taxon>Eukaryota</taxon>
        <taxon>Metazoa</taxon>
        <taxon>Ecdysozoa</taxon>
        <taxon>Arthropoda</taxon>
        <taxon>Hexapoda</taxon>
        <taxon>Insecta</taxon>
        <taxon>Pterygota</taxon>
        <taxon>Neoptera</taxon>
        <taxon>Endopterygota</taxon>
        <taxon>Hymenoptera</taxon>
        <taxon>Apocrita</taxon>
        <taxon>Proctotrupomorpha</taxon>
        <taxon>Chalcidoidea</taxon>
        <taxon>Agaonidae</taxon>
        <taxon>Agaoninae</taxon>
        <taxon>Ceratosolen</taxon>
    </lineage>
</organism>
<dbReference type="KEGG" id="csol:105368407"/>
<accession>A0AAJ7E2R8</accession>
<dbReference type="Proteomes" id="UP000695007">
    <property type="component" value="Unplaced"/>
</dbReference>